<keyword evidence="1" id="KW-0812">Transmembrane</keyword>
<feature type="transmembrane region" description="Helical" evidence="1">
    <location>
        <begin position="61"/>
        <end position="81"/>
    </location>
</feature>
<comment type="caution">
    <text evidence="2">The sequence shown here is derived from an EMBL/GenBank/DDBJ whole genome shotgun (WGS) entry which is preliminary data.</text>
</comment>
<evidence type="ECO:0000313" key="3">
    <source>
        <dbReference type="Proteomes" id="UP000265768"/>
    </source>
</evidence>
<proteinExistence type="predicted"/>
<reference evidence="2 3" key="1">
    <citation type="submission" date="2018-09" db="EMBL/GenBank/DDBJ databases">
        <title>YIM 75507 draft genome.</title>
        <authorList>
            <person name="Tang S."/>
            <person name="Feng Y."/>
        </authorList>
    </citation>
    <scope>NUCLEOTIDE SEQUENCE [LARGE SCALE GENOMIC DNA]</scope>
    <source>
        <strain evidence="2 3">YIM 75507</strain>
    </source>
</reference>
<feature type="transmembrane region" description="Helical" evidence="1">
    <location>
        <begin position="32"/>
        <end position="52"/>
    </location>
</feature>
<gene>
    <name evidence="2" type="ORF">D5H75_40480</name>
</gene>
<sequence>MRLTAEPPILLALISSAVQLAAVTWLPMSDTVVSLINAAVIALAGVVTAWATRTTDNGSRVLAAIVGAAEALVALALALGWDWTPEQITPLMSLIQLAAAAWLRGILSPQPARP</sequence>
<protein>
    <submittedName>
        <fullName evidence="2">Uncharacterized protein</fullName>
    </submittedName>
</protein>
<keyword evidence="1" id="KW-1133">Transmembrane helix</keyword>
<accession>A0A3A3ZYW6</accession>
<dbReference type="AlphaFoldDB" id="A0A3A3ZYW6"/>
<name>A0A3A3ZYW6_9ACTN</name>
<feature type="transmembrane region" description="Helical" evidence="1">
    <location>
        <begin position="9"/>
        <end position="26"/>
    </location>
</feature>
<organism evidence="2 3">
    <name type="scientific">Bailinhaonella thermotolerans</name>
    <dbReference type="NCBI Taxonomy" id="1070861"/>
    <lineage>
        <taxon>Bacteria</taxon>
        <taxon>Bacillati</taxon>
        <taxon>Actinomycetota</taxon>
        <taxon>Actinomycetes</taxon>
        <taxon>Streptosporangiales</taxon>
        <taxon>Streptosporangiaceae</taxon>
        <taxon>Bailinhaonella</taxon>
    </lineage>
</organism>
<evidence type="ECO:0000313" key="2">
    <source>
        <dbReference type="EMBL" id="RJL19343.1"/>
    </source>
</evidence>
<evidence type="ECO:0000256" key="1">
    <source>
        <dbReference type="SAM" id="Phobius"/>
    </source>
</evidence>
<keyword evidence="3" id="KW-1185">Reference proteome</keyword>
<dbReference type="Proteomes" id="UP000265768">
    <property type="component" value="Unassembled WGS sequence"/>
</dbReference>
<dbReference type="EMBL" id="QZEY01000040">
    <property type="protein sequence ID" value="RJL19343.1"/>
    <property type="molecule type" value="Genomic_DNA"/>
</dbReference>
<keyword evidence="1" id="KW-0472">Membrane</keyword>